<comment type="caution">
    <text evidence="2">The sequence shown here is derived from an EMBL/GenBank/DDBJ whole genome shotgun (WGS) entry which is preliminary data.</text>
</comment>
<reference evidence="2 3" key="1">
    <citation type="submission" date="2024-10" db="EMBL/GenBank/DDBJ databases">
        <title>Updated reference genomes for cyclostephanoid diatoms.</title>
        <authorList>
            <person name="Roberts W.R."/>
            <person name="Alverson A.J."/>
        </authorList>
    </citation>
    <scope>NUCLEOTIDE SEQUENCE [LARGE SCALE GENOMIC DNA]</scope>
    <source>
        <strain evidence="2 3">AJA276-08</strain>
    </source>
</reference>
<evidence type="ECO:0000313" key="3">
    <source>
        <dbReference type="Proteomes" id="UP001530315"/>
    </source>
</evidence>
<dbReference type="Pfam" id="PF13489">
    <property type="entry name" value="Methyltransf_23"/>
    <property type="match status" value="1"/>
</dbReference>
<protein>
    <recommendedName>
        <fullName evidence="4">Methyltransferase type 11 domain-containing protein</fullName>
    </recommendedName>
</protein>
<dbReference type="PANTHER" id="PTHR45036">
    <property type="entry name" value="METHYLTRANSFERASE LIKE 7B"/>
    <property type="match status" value="1"/>
</dbReference>
<dbReference type="Proteomes" id="UP001530315">
    <property type="component" value="Unassembled WGS sequence"/>
</dbReference>
<name>A0ABD3NXZ7_9STRA</name>
<accession>A0ABD3NXZ7</accession>
<keyword evidence="3" id="KW-1185">Reference proteome</keyword>
<dbReference type="PANTHER" id="PTHR45036:SF1">
    <property type="entry name" value="METHYLTRANSFERASE LIKE 7A"/>
    <property type="match status" value="1"/>
</dbReference>
<keyword evidence="1" id="KW-0812">Transmembrane</keyword>
<feature type="transmembrane region" description="Helical" evidence="1">
    <location>
        <begin position="45"/>
        <end position="65"/>
    </location>
</feature>
<dbReference type="AlphaFoldDB" id="A0ABD3NXZ7"/>
<dbReference type="EMBL" id="JALLAZ020001144">
    <property type="protein sequence ID" value="KAL3779826.1"/>
    <property type="molecule type" value="Genomic_DNA"/>
</dbReference>
<gene>
    <name evidence="2" type="ORF">ACHAW5_002011</name>
</gene>
<sequence>MCCPSCFAIPLVTIRLLATSAALLYGQRLLCANPSRGKWTRRITLGVAVLVSLALSVVGLFLLALSTNDEFRSRNMAGLCVRQNLRSLPLDEHRCSIMREGGVSGRVLEYGPGPGTNFRCFQNDTKSNIEEYVAVEPNKFFEDEMRKERDARGLNFPLRIVKIKGEDAADVTDGSFDVVILTHVLCSVDSVADVLANAERALKPGGRIVFMEHVVAKERTSTWYVQGVVAPILYIVGNGCTFRNLRDDIETHLGDQFEVKIQDFYAPMPLLMYFVRPHIKGVAIKK</sequence>
<dbReference type="Gene3D" id="3.40.50.150">
    <property type="entry name" value="Vaccinia Virus protein VP39"/>
    <property type="match status" value="1"/>
</dbReference>
<organism evidence="2 3">
    <name type="scientific">Stephanodiscus triporus</name>
    <dbReference type="NCBI Taxonomy" id="2934178"/>
    <lineage>
        <taxon>Eukaryota</taxon>
        <taxon>Sar</taxon>
        <taxon>Stramenopiles</taxon>
        <taxon>Ochrophyta</taxon>
        <taxon>Bacillariophyta</taxon>
        <taxon>Coscinodiscophyceae</taxon>
        <taxon>Thalassiosirophycidae</taxon>
        <taxon>Stephanodiscales</taxon>
        <taxon>Stephanodiscaceae</taxon>
        <taxon>Stephanodiscus</taxon>
    </lineage>
</organism>
<evidence type="ECO:0000256" key="1">
    <source>
        <dbReference type="SAM" id="Phobius"/>
    </source>
</evidence>
<dbReference type="InterPro" id="IPR029063">
    <property type="entry name" value="SAM-dependent_MTases_sf"/>
</dbReference>
<dbReference type="SUPFAM" id="SSF53335">
    <property type="entry name" value="S-adenosyl-L-methionine-dependent methyltransferases"/>
    <property type="match status" value="1"/>
</dbReference>
<dbReference type="CDD" id="cd02440">
    <property type="entry name" value="AdoMet_MTases"/>
    <property type="match status" value="1"/>
</dbReference>
<dbReference type="InterPro" id="IPR052356">
    <property type="entry name" value="Thiol_S-MT"/>
</dbReference>
<proteinExistence type="predicted"/>
<keyword evidence="1" id="KW-1133">Transmembrane helix</keyword>
<evidence type="ECO:0008006" key="4">
    <source>
        <dbReference type="Google" id="ProtNLM"/>
    </source>
</evidence>
<keyword evidence="1" id="KW-0472">Membrane</keyword>
<evidence type="ECO:0000313" key="2">
    <source>
        <dbReference type="EMBL" id="KAL3779826.1"/>
    </source>
</evidence>